<dbReference type="Pfam" id="PF01467">
    <property type="entry name" value="CTP_transf_like"/>
    <property type="match status" value="1"/>
</dbReference>
<dbReference type="PANTHER" id="PTHR39321:SF3">
    <property type="entry name" value="PHOSPHOPANTETHEINE ADENYLYLTRANSFERASE"/>
    <property type="match status" value="1"/>
</dbReference>
<dbReference type="Proteomes" id="UP000600247">
    <property type="component" value="Unassembled WGS sequence"/>
</dbReference>
<dbReference type="RefSeq" id="WP_188892507.1">
    <property type="nucleotide sequence ID" value="NZ_BMHY01000016.1"/>
</dbReference>
<keyword evidence="3 10" id="KW-0662">Pyridine nucleotide biosynthesis</keyword>
<keyword evidence="13" id="KW-1185">Reference proteome</keyword>
<dbReference type="PANTHER" id="PTHR39321">
    <property type="entry name" value="NICOTINATE-NUCLEOTIDE ADENYLYLTRANSFERASE-RELATED"/>
    <property type="match status" value="1"/>
</dbReference>
<evidence type="ECO:0000256" key="6">
    <source>
        <dbReference type="ARBA" id="ARBA00022741"/>
    </source>
</evidence>
<evidence type="ECO:0000313" key="12">
    <source>
        <dbReference type="EMBL" id="GGG86554.1"/>
    </source>
</evidence>
<keyword evidence="4 10" id="KW-0808">Transferase</keyword>
<dbReference type="GO" id="GO:0009435">
    <property type="term" value="P:NAD+ biosynthetic process"/>
    <property type="evidence" value="ECO:0007669"/>
    <property type="project" value="UniProtKB-UniRule"/>
</dbReference>
<dbReference type="EC" id="2.7.7.18" evidence="10"/>
<keyword evidence="5 10" id="KW-0548">Nucleotidyltransferase</keyword>
<keyword evidence="7 10" id="KW-0067">ATP-binding</keyword>
<comment type="catalytic activity">
    <reaction evidence="9 10">
        <text>nicotinate beta-D-ribonucleotide + ATP + H(+) = deamido-NAD(+) + diphosphate</text>
        <dbReference type="Rhea" id="RHEA:22860"/>
        <dbReference type="ChEBI" id="CHEBI:15378"/>
        <dbReference type="ChEBI" id="CHEBI:30616"/>
        <dbReference type="ChEBI" id="CHEBI:33019"/>
        <dbReference type="ChEBI" id="CHEBI:57502"/>
        <dbReference type="ChEBI" id="CHEBI:58437"/>
        <dbReference type="EC" id="2.7.7.18"/>
    </reaction>
</comment>
<comment type="function">
    <text evidence="1 10">Catalyzes the reversible adenylation of nicotinate mononucleotide (NaMN) to nicotinic acid adenine dinucleotide (NaAD).</text>
</comment>
<evidence type="ECO:0000256" key="7">
    <source>
        <dbReference type="ARBA" id="ARBA00022840"/>
    </source>
</evidence>
<dbReference type="HAMAP" id="MF_00244">
    <property type="entry name" value="NaMN_adenylyltr"/>
    <property type="match status" value="1"/>
</dbReference>
<dbReference type="EMBL" id="BMHY01000016">
    <property type="protein sequence ID" value="GGG86554.1"/>
    <property type="molecule type" value="Genomic_DNA"/>
</dbReference>
<dbReference type="NCBIfam" id="TIGR00125">
    <property type="entry name" value="cyt_tran_rel"/>
    <property type="match status" value="1"/>
</dbReference>
<gene>
    <name evidence="10" type="primary">nadD</name>
    <name evidence="12" type="ORF">GCM10010918_50960</name>
</gene>
<evidence type="ECO:0000313" key="13">
    <source>
        <dbReference type="Proteomes" id="UP000600247"/>
    </source>
</evidence>
<protein>
    <recommendedName>
        <fullName evidence="10">Probable nicotinate-nucleotide adenylyltransferase</fullName>
        <ecNumber evidence="10">2.7.7.18</ecNumber>
    </recommendedName>
    <alternativeName>
        <fullName evidence="10">Deamido-NAD(+) diphosphorylase</fullName>
    </alternativeName>
    <alternativeName>
        <fullName evidence="10">Deamido-NAD(+) pyrophosphorylase</fullName>
    </alternativeName>
    <alternativeName>
        <fullName evidence="10">Nicotinate mononucleotide adenylyltransferase</fullName>
        <shortName evidence="10">NaMN adenylyltransferase</shortName>
    </alternativeName>
</protein>
<evidence type="ECO:0000256" key="8">
    <source>
        <dbReference type="ARBA" id="ARBA00023027"/>
    </source>
</evidence>
<accession>A0A917M8U1</accession>
<keyword evidence="8 10" id="KW-0520">NAD</keyword>
<evidence type="ECO:0000256" key="10">
    <source>
        <dbReference type="HAMAP-Rule" id="MF_00244"/>
    </source>
</evidence>
<evidence type="ECO:0000256" key="9">
    <source>
        <dbReference type="ARBA" id="ARBA00048721"/>
    </source>
</evidence>
<dbReference type="GO" id="GO:0004515">
    <property type="term" value="F:nicotinate-nucleotide adenylyltransferase activity"/>
    <property type="evidence" value="ECO:0007669"/>
    <property type="project" value="UniProtKB-UniRule"/>
</dbReference>
<comment type="similarity">
    <text evidence="10">Belongs to the NadD family.</text>
</comment>
<dbReference type="InterPro" id="IPR004821">
    <property type="entry name" value="Cyt_trans-like"/>
</dbReference>
<dbReference type="InterPro" id="IPR014729">
    <property type="entry name" value="Rossmann-like_a/b/a_fold"/>
</dbReference>
<comment type="pathway">
    <text evidence="2 10">Cofactor biosynthesis; NAD(+) biosynthesis; deamido-NAD(+) from nicotinate D-ribonucleotide: step 1/1.</text>
</comment>
<evidence type="ECO:0000259" key="11">
    <source>
        <dbReference type="Pfam" id="PF01467"/>
    </source>
</evidence>
<evidence type="ECO:0000256" key="4">
    <source>
        <dbReference type="ARBA" id="ARBA00022679"/>
    </source>
</evidence>
<evidence type="ECO:0000256" key="5">
    <source>
        <dbReference type="ARBA" id="ARBA00022695"/>
    </source>
</evidence>
<comment type="caution">
    <text evidence="12">The sequence shown here is derived from an EMBL/GenBank/DDBJ whole genome shotgun (WGS) entry which is preliminary data.</text>
</comment>
<proteinExistence type="inferred from homology"/>
<evidence type="ECO:0000256" key="1">
    <source>
        <dbReference type="ARBA" id="ARBA00002324"/>
    </source>
</evidence>
<sequence>MGNIGIMGGTFDPIHIGHLIAAETALDRCGLDEIWFIPSFKPPLKDRQPGVDSDIRYQMVADAIQDNAAFRVVDLELRRGGMSYSVDTALELSRLHPEHAFSYIIGSDRINDLPQWHRVEQLVSLVSFIGLEREGTPAEPDSLPAYIRSRLSIIAMPAIGISSTDIRNRVRLGQSIRYMVPESVRQCIEGRALYES</sequence>
<evidence type="ECO:0000256" key="3">
    <source>
        <dbReference type="ARBA" id="ARBA00022642"/>
    </source>
</evidence>
<dbReference type="InterPro" id="IPR005248">
    <property type="entry name" value="NadD/NMNAT"/>
</dbReference>
<dbReference type="SUPFAM" id="SSF52374">
    <property type="entry name" value="Nucleotidylyl transferase"/>
    <property type="match status" value="1"/>
</dbReference>
<dbReference type="Gene3D" id="3.40.50.620">
    <property type="entry name" value="HUPs"/>
    <property type="match status" value="1"/>
</dbReference>
<dbReference type="GO" id="GO:0005524">
    <property type="term" value="F:ATP binding"/>
    <property type="evidence" value="ECO:0007669"/>
    <property type="project" value="UniProtKB-KW"/>
</dbReference>
<feature type="domain" description="Cytidyltransferase-like" evidence="11">
    <location>
        <begin position="6"/>
        <end position="169"/>
    </location>
</feature>
<name>A0A917M8U1_9BACL</name>
<evidence type="ECO:0000256" key="2">
    <source>
        <dbReference type="ARBA" id="ARBA00005019"/>
    </source>
</evidence>
<organism evidence="12 13">
    <name type="scientific">Paenibacillus radicis</name>
    <name type="common">ex Gao et al. 2016</name>
    <dbReference type="NCBI Taxonomy" id="1737354"/>
    <lineage>
        <taxon>Bacteria</taxon>
        <taxon>Bacillati</taxon>
        <taxon>Bacillota</taxon>
        <taxon>Bacilli</taxon>
        <taxon>Bacillales</taxon>
        <taxon>Paenibacillaceae</taxon>
        <taxon>Paenibacillus</taxon>
    </lineage>
</organism>
<reference evidence="12 13" key="1">
    <citation type="journal article" date="2014" name="Int. J. Syst. Evol. Microbiol.">
        <title>Complete genome sequence of Corynebacterium casei LMG S-19264T (=DSM 44701T), isolated from a smear-ripened cheese.</title>
        <authorList>
            <consortium name="US DOE Joint Genome Institute (JGI-PGF)"/>
            <person name="Walter F."/>
            <person name="Albersmeier A."/>
            <person name="Kalinowski J."/>
            <person name="Ruckert C."/>
        </authorList>
    </citation>
    <scope>NUCLEOTIDE SEQUENCE [LARGE SCALE GENOMIC DNA]</scope>
    <source>
        <strain evidence="12 13">CGMCC 1.15286</strain>
    </source>
</reference>
<dbReference type="NCBIfam" id="NF000840">
    <property type="entry name" value="PRK00071.1-3"/>
    <property type="match status" value="1"/>
</dbReference>
<dbReference type="NCBIfam" id="TIGR00482">
    <property type="entry name" value="nicotinate (nicotinamide) nucleotide adenylyltransferase"/>
    <property type="match status" value="1"/>
</dbReference>
<keyword evidence="6 10" id="KW-0547">Nucleotide-binding</keyword>
<dbReference type="CDD" id="cd02165">
    <property type="entry name" value="NMNAT"/>
    <property type="match status" value="1"/>
</dbReference>
<dbReference type="AlphaFoldDB" id="A0A917M8U1"/>